<evidence type="ECO:0000313" key="13">
    <source>
        <dbReference type="Proteomes" id="UP000032305"/>
    </source>
</evidence>
<dbReference type="PRINTS" id="PR00834">
    <property type="entry name" value="PROTEASES2C"/>
</dbReference>
<feature type="domain" description="PDZ" evidence="11">
    <location>
        <begin position="278"/>
        <end position="352"/>
    </location>
</feature>
<feature type="region of interest" description="Disordered" evidence="9">
    <location>
        <begin position="381"/>
        <end position="414"/>
    </location>
</feature>
<dbReference type="SMART" id="SM00228">
    <property type="entry name" value="PDZ"/>
    <property type="match status" value="2"/>
</dbReference>
<dbReference type="InterPro" id="IPR036034">
    <property type="entry name" value="PDZ_sf"/>
</dbReference>
<evidence type="ECO:0000256" key="8">
    <source>
        <dbReference type="PIRSR" id="PIRSR611782-2"/>
    </source>
</evidence>
<dbReference type="Pfam" id="PF13365">
    <property type="entry name" value="Trypsin_2"/>
    <property type="match status" value="1"/>
</dbReference>
<dbReference type="OrthoDB" id="9758917at2"/>
<dbReference type="Gene3D" id="2.40.10.120">
    <property type="match status" value="1"/>
</dbReference>
<proteinExistence type="inferred from homology"/>
<keyword evidence="13" id="KW-1185">Reference proteome</keyword>
<evidence type="ECO:0000256" key="9">
    <source>
        <dbReference type="SAM" id="MobiDB-lite"/>
    </source>
</evidence>
<dbReference type="Pfam" id="PF13180">
    <property type="entry name" value="PDZ_2"/>
    <property type="match status" value="1"/>
</dbReference>
<feature type="active site" description="Charge relay system" evidence="7">
    <location>
        <position position="234"/>
    </location>
</feature>
<dbReference type="GO" id="GO:0004252">
    <property type="term" value="F:serine-type endopeptidase activity"/>
    <property type="evidence" value="ECO:0007669"/>
    <property type="project" value="InterPro"/>
</dbReference>
<comment type="caution">
    <text evidence="12">The sequence shown here is derived from an EMBL/GenBank/DDBJ whole genome shotgun (WGS) entry which is preliminary data.</text>
</comment>
<evidence type="ECO:0000256" key="4">
    <source>
        <dbReference type="ARBA" id="ARBA00022737"/>
    </source>
</evidence>
<dbReference type="EMBL" id="BBPI01000072">
    <property type="protein sequence ID" value="GAM02042.1"/>
    <property type="molecule type" value="Genomic_DNA"/>
</dbReference>
<feature type="domain" description="PDZ" evidence="11">
    <location>
        <begin position="405"/>
        <end position="497"/>
    </location>
</feature>
<keyword evidence="2" id="KW-0645">Protease</keyword>
<evidence type="ECO:0000256" key="7">
    <source>
        <dbReference type="PIRSR" id="PIRSR611782-1"/>
    </source>
</evidence>
<sequence length="509" mass="52012">MRYAYAITSALLLGGATATLALQPGTAQVAQNEPGAIQAVAPRAGAPMSFADMVAKLQPAVVNISTKQSITVKQQPNPFSGTPFEGFFGQFGGQAGPQPQKREGASLGSGFLISPDGYIVTNNHVIAPGAQGASVDSITVTLNDRKEYTAKVVGRDETSDLAVLKIDGKNLPFVRFGDSARARPGDWVLAIGQPFGLSSTVTAGIISAIHRVTGQGGANDRFIQTDAAINQGNSGGPMFDMNGNVIGINSQIYSQSGGNIGIGFAIPAEDAKPIVERLMKGQKIERGYLGVQIGGPVNDDVAASLGVPKGQGEIIAKVEPNGPAAKAGLKAFDVVTKVNGQSVTPEQTLSYLIANVPPGGRVQLEVLRGGKPVSLTATAATRPSNEELRSTLGDGSDAFPDDDDDAQTTPAAGGGLGLSVQVLTPAIARAINVDPSTQGVVIAAVDPSSDAAAKLKRGDVITAVNGAPIRTAADLQQVVAAAKAAGRPQVLAQITRGKIAGALIPLRIK</sequence>
<organism evidence="12 13">
    <name type="scientific">Sphingomonas parapaucimobilis NBRC 15100</name>
    <dbReference type="NCBI Taxonomy" id="1219049"/>
    <lineage>
        <taxon>Bacteria</taxon>
        <taxon>Pseudomonadati</taxon>
        <taxon>Pseudomonadota</taxon>
        <taxon>Alphaproteobacteria</taxon>
        <taxon>Sphingomonadales</taxon>
        <taxon>Sphingomonadaceae</taxon>
        <taxon>Sphingomonas</taxon>
    </lineage>
</organism>
<accession>A0A0A1W9Y6</accession>
<dbReference type="InterPro" id="IPR001478">
    <property type="entry name" value="PDZ"/>
</dbReference>
<evidence type="ECO:0000256" key="5">
    <source>
        <dbReference type="ARBA" id="ARBA00022801"/>
    </source>
</evidence>
<feature type="active site" description="Charge relay system" evidence="7">
    <location>
        <position position="124"/>
    </location>
</feature>
<dbReference type="InterPro" id="IPR009003">
    <property type="entry name" value="Peptidase_S1_PA"/>
</dbReference>
<dbReference type="NCBIfam" id="TIGR02037">
    <property type="entry name" value="degP_htrA_DO"/>
    <property type="match status" value="1"/>
</dbReference>
<evidence type="ECO:0000259" key="11">
    <source>
        <dbReference type="PROSITE" id="PS50106"/>
    </source>
</evidence>
<dbReference type="PANTHER" id="PTHR22939">
    <property type="entry name" value="SERINE PROTEASE FAMILY S1C HTRA-RELATED"/>
    <property type="match status" value="1"/>
</dbReference>
<evidence type="ECO:0000256" key="10">
    <source>
        <dbReference type="SAM" id="SignalP"/>
    </source>
</evidence>
<dbReference type="InterPro" id="IPR011782">
    <property type="entry name" value="Pept_S1C_Do"/>
</dbReference>
<evidence type="ECO:0000256" key="3">
    <source>
        <dbReference type="ARBA" id="ARBA00022729"/>
    </source>
</evidence>
<dbReference type="RefSeq" id="WP_042489709.1">
    <property type="nucleotide sequence ID" value="NZ_BBPI01000072.1"/>
</dbReference>
<reference evidence="12 13" key="1">
    <citation type="submission" date="2014-11" db="EMBL/GenBank/DDBJ databases">
        <title>Whole genome shotgun sequence of Sphingomonas parapaucimobilis NBRC 15100.</title>
        <authorList>
            <person name="Katano-Makiyama Y."/>
            <person name="Hosoyama A."/>
            <person name="Hashimoto M."/>
            <person name="Hosoyama Y."/>
            <person name="Noguchi M."/>
            <person name="Numata M."/>
            <person name="Tsuchikane K."/>
            <person name="Hirakata S."/>
            <person name="Uohara A."/>
            <person name="Shimodaira J."/>
            <person name="Ohji S."/>
            <person name="Ichikawa N."/>
            <person name="Kimura A."/>
            <person name="Yamazoe A."/>
            <person name="Fujita N."/>
        </authorList>
    </citation>
    <scope>NUCLEOTIDE SEQUENCE [LARGE SCALE GENOMIC DNA]</scope>
    <source>
        <strain evidence="12 13">NBRC 15100</strain>
    </source>
</reference>
<dbReference type="AlphaFoldDB" id="A0A0A1W9Y6"/>
<keyword evidence="5" id="KW-0378">Hydrolase</keyword>
<keyword evidence="4" id="KW-0677">Repeat</keyword>
<evidence type="ECO:0000256" key="6">
    <source>
        <dbReference type="ARBA" id="ARBA00022825"/>
    </source>
</evidence>
<keyword evidence="6" id="KW-0720">Serine protease</keyword>
<evidence type="ECO:0000256" key="1">
    <source>
        <dbReference type="ARBA" id="ARBA00010541"/>
    </source>
</evidence>
<dbReference type="SUPFAM" id="SSF50156">
    <property type="entry name" value="PDZ domain-like"/>
    <property type="match status" value="2"/>
</dbReference>
<dbReference type="Pfam" id="PF00595">
    <property type="entry name" value="PDZ"/>
    <property type="match status" value="1"/>
</dbReference>
<name>A0A0A1W9Y6_9SPHN</name>
<gene>
    <name evidence="12" type="ORF">SP5_072_00240</name>
</gene>
<feature type="signal peptide" evidence="10">
    <location>
        <begin position="1"/>
        <end position="21"/>
    </location>
</feature>
<feature type="binding site" evidence="8">
    <location>
        <begin position="232"/>
        <end position="234"/>
    </location>
    <ligand>
        <name>substrate</name>
    </ligand>
</feature>
<feature type="binding site" evidence="8">
    <location>
        <position position="124"/>
    </location>
    <ligand>
        <name>substrate</name>
    </ligand>
</feature>
<dbReference type="InterPro" id="IPR001940">
    <property type="entry name" value="Peptidase_S1C"/>
</dbReference>
<comment type="similarity">
    <text evidence="1">Belongs to the peptidase S1C family.</text>
</comment>
<dbReference type="PROSITE" id="PS50106">
    <property type="entry name" value="PDZ"/>
    <property type="match status" value="2"/>
</dbReference>
<keyword evidence="3 10" id="KW-0732">Signal</keyword>
<dbReference type="Proteomes" id="UP000032305">
    <property type="component" value="Unassembled WGS sequence"/>
</dbReference>
<evidence type="ECO:0000313" key="12">
    <source>
        <dbReference type="EMBL" id="GAM02042.1"/>
    </source>
</evidence>
<feature type="binding site" evidence="8">
    <location>
        <position position="160"/>
    </location>
    <ligand>
        <name>substrate</name>
    </ligand>
</feature>
<dbReference type="eggNOG" id="COG0265">
    <property type="taxonomic scope" value="Bacteria"/>
</dbReference>
<dbReference type="SUPFAM" id="SSF50494">
    <property type="entry name" value="Trypsin-like serine proteases"/>
    <property type="match status" value="1"/>
</dbReference>
<protein>
    <submittedName>
        <fullName evidence="12">Peptidase S1 family protein</fullName>
    </submittedName>
</protein>
<feature type="chain" id="PRO_5039059395" evidence="10">
    <location>
        <begin position="22"/>
        <end position="509"/>
    </location>
</feature>
<feature type="active site" description="Charge relay system" evidence="7">
    <location>
        <position position="160"/>
    </location>
</feature>
<dbReference type="GO" id="GO:0006508">
    <property type="term" value="P:proteolysis"/>
    <property type="evidence" value="ECO:0007669"/>
    <property type="project" value="UniProtKB-KW"/>
</dbReference>
<dbReference type="Gene3D" id="2.30.42.10">
    <property type="match status" value="2"/>
</dbReference>
<dbReference type="PANTHER" id="PTHR22939:SF129">
    <property type="entry name" value="SERINE PROTEASE HTRA2, MITOCHONDRIAL"/>
    <property type="match status" value="1"/>
</dbReference>
<evidence type="ECO:0000256" key="2">
    <source>
        <dbReference type="ARBA" id="ARBA00022670"/>
    </source>
</evidence>